<comment type="caution">
    <text evidence="1">The sequence shown here is derived from an EMBL/GenBank/DDBJ whole genome shotgun (WGS) entry which is preliminary data.</text>
</comment>
<evidence type="ECO:0008006" key="3">
    <source>
        <dbReference type="Google" id="ProtNLM"/>
    </source>
</evidence>
<evidence type="ECO:0000313" key="2">
    <source>
        <dbReference type="Proteomes" id="UP001285921"/>
    </source>
</evidence>
<name>A0ABQ6NJE1_9BACL</name>
<reference evidence="1 2" key="1">
    <citation type="submission" date="2023-05" db="EMBL/GenBank/DDBJ databases">
        <title>Draft genome of Paenibacillus sp. CCS26.</title>
        <authorList>
            <person name="Akita H."/>
            <person name="Shinto Y."/>
            <person name="Kimura Z."/>
        </authorList>
    </citation>
    <scope>NUCLEOTIDE SEQUENCE [LARGE SCALE GENOMIC DNA]</scope>
    <source>
        <strain evidence="1 2">CCS26</strain>
    </source>
</reference>
<organism evidence="1 2">
    <name type="scientific">Paenibacillus glycanilyticus</name>
    <dbReference type="NCBI Taxonomy" id="126569"/>
    <lineage>
        <taxon>Bacteria</taxon>
        <taxon>Bacillati</taxon>
        <taxon>Bacillota</taxon>
        <taxon>Bacilli</taxon>
        <taxon>Bacillales</taxon>
        <taxon>Paenibacillaceae</taxon>
        <taxon>Paenibacillus</taxon>
    </lineage>
</organism>
<dbReference type="InterPro" id="IPR020288">
    <property type="entry name" value="Sheath_initiator"/>
</dbReference>
<accession>A0ABQ6NJE1</accession>
<keyword evidence="2" id="KW-1185">Reference proteome</keyword>
<dbReference type="RefSeq" id="WP_167201263.1">
    <property type="nucleotide sequence ID" value="NZ_BTCL01000006.1"/>
</dbReference>
<gene>
    <name evidence="1" type="ORF">PghCCS26_23540</name>
</gene>
<dbReference type="EMBL" id="BTCL01000006">
    <property type="protein sequence ID" value="GMK45226.1"/>
    <property type="molecule type" value="Genomic_DNA"/>
</dbReference>
<dbReference type="Proteomes" id="UP001285921">
    <property type="component" value="Unassembled WGS sequence"/>
</dbReference>
<proteinExistence type="predicted"/>
<dbReference type="Pfam" id="PF10934">
    <property type="entry name" value="Sheath_initiator"/>
    <property type="match status" value="1"/>
</dbReference>
<protein>
    <recommendedName>
        <fullName evidence="3">DUF2634 domain-containing protein</fullName>
    </recommendedName>
</protein>
<sequence>MILPEGAVLNTASEEVEQTSRTYRLDIERGKITGLVDGQDAVKQAIYKILDTERFAHFIYSGNYGSEKSGIFRTDYERCIRDALLQDERISAVQDFEISGSGDEAAVRFTALTIYGSVAIEKGGF</sequence>
<evidence type="ECO:0000313" key="1">
    <source>
        <dbReference type="EMBL" id="GMK45226.1"/>
    </source>
</evidence>